<feature type="chain" id="PRO_5046698143" evidence="6">
    <location>
        <begin position="34"/>
        <end position="138"/>
    </location>
</feature>
<organism evidence="8 9">
    <name type="scientific">Corynebacterium suicordis DSM 45110</name>
    <dbReference type="NCBI Taxonomy" id="1121369"/>
    <lineage>
        <taxon>Bacteria</taxon>
        <taxon>Bacillati</taxon>
        <taxon>Actinomycetota</taxon>
        <taxon>Actinomycetes</taxon>
        <taxon>Mycobacteriales</taxon>
        <taxon>Corynebacteriaceae</taxon>
        <taxon>Corynebacterium</taxon>
    </lineage>
</organism>
<feature type="region of interest" description="Disordered" evidence="5">
    <location>
        <begin position="109"/>
        <end position="138"/>
    </location>
</feature>
<evidence type="ECO:0000313" key="9">
    <source>
        <dbReference type="Proteomes" id="UP000635902"/>
    </source>
</evidence>
<gene>
    <name evidence="8" type="ORF">IRY30_09175</name>
</gene>
<protein>
    <submittedName>
        <fullName evidence="8">Rieske (2Fe-2S) protein</fullName>
    </submittedName>
</protein>
<evidence type="ECO:0000256" key="2">
    <source>
        <dbReference type="ARBA" id="ARBA00022723"/>
    </source>
</evidence>
<evidence type="ECO:0000313" key="8">
    <source>
        <dbReference type="EMBL" id="MBF4554238.1"/>
    </source>
</evidence>
<dbReference type="InterPro" id="IPR036922">
    <property type="entry name" value="Rieske_2Fe-2S_sf"/>
</dbReference>
<reference evidence="8 9" key="1">
    <citation type="submission" date="2020-10" db="EMBL/GenBank/DDBJ databases">
        <title>Novel species in genus Corynebacterium.</title>
        <authorList>
            <person name="Zhang G."/>
        </authorList>
    </citation>
    <scope>NUCLEOTIDE SEQUENCE [LARGE SCALE GENOMIC DNA]</scope>
    <source>
        <strain evidence="8 9">DSM 45110</strain>
    </source>
</reference>
<evidence type="ECO:0000256" key="1">
    <source>
        <dbReference type="ARBA" id="ARBA00022714"/>
    </source>
</evidence>
<dbReference type="Gene3D" id="2.102.10.10">
    <property type="entry name" value="Rieske [2Fe-2S] iron-sulphur domain"/>
    <property type="match status" value="1"/>
</dbReference>
<dbReference type="RefSeq" id="WP_194557124.1">
    <property type="nucleotide sequence ID" value="NZ_JADKMY010000003.1"/>
</dbReference>
<feature type="signal peptide" evidence="6">
    <location>
        <begin position="1"/>
        <end position="33"/>
    </location>
</feature>
<accession>A0ABR9ZLC2</accession>
<proteinExistence type="predicted"/>
<comment type="caution">
    <text evidence="8">The sequence shown here is derived from an EMBL/GenBank/DDBJ whole genome shotgun (WGS) entry which is preliminary data.</text>
</comment>
<dbReference type="Pfam" id="PF00355">
    <property type="entry name" value="Rieske"/>
    <property type="match status" value="1"/>
</dbReference>
<dbReference type="EMBL" id="JADKMY010000003">
    <property type="protein sequence ID" value="MBF4554238.1"/>
    <property type="molecule type" value="Genomic_DNA"/>
</dbReference>
<feature type="domain" description="Rieske" evidence="7">
    <location>
        <begin position="37"/>
        <end position="135"/>
    </location>
</feature>
<evidence type="ECO:0000256" key="3">
    <source>
        <dbReference type="ARBA" id="ARBA00023004"/>
    </source>
</evidence>
<dbReference type="InterPro" id="IPR017941">
    <property type="entry name" value="Rieske_2Fe-2S"/>
</dbReference>
<dbReference type="SUPFAM" id="SSF50022">
    <property type="entry name" value="ISP domain"/>
    <property type="match status" value="1"/>
</dbReference>
<evidence type="ECO:0000256" key="4">
    <source>
        <dbReference type="ARBA" id="ARBA00023014"/>
    </source>
</evidence>
<evidence type="ECO:0000256" key="6">
    <source>
        <dbReference type="SAM" id="SignalP"/>
    </source>
</evidence>
<keyword evidence="2" id="KW-0479">Metal-binding</keyword>
<name>A0ABR9ZLC2_9CORY</name>
<keyword evidence="9" id="KW-1185">Reference proteome</keyword>
<keyword evidence="1" id="KW-0001">2Fe-2S</keyword>
<keyword evidence="3" id="KW-0408">Iron</keyword>
<dbReference type="PROSITE" id="PS51318">
    <property type="entry name" value="TAT"/>
    <property type="match status" value="1"/>
</dbReference>
<keyword evidence="6" id="KW-0732">Signal</keyword>
<sequence>MSASNSPLSCSRRQFFRGVALASAATASGALLAACAGDKVVAKAAKADIPVGDATIIDGWIISHPTESEYTAFSTVCPHANGTIDKIEDFEGTTVATCPKHGSRFDVATGDVVEGPSRDPLTAAKSVSTNGDSVEVSD</sequence>
<dbReference type="InterPro" id="IPR006311">
    <property type="entry name" value="TAT_signal"/>
</dbReference>
<dbReference type="Proteomes" id="UP000635902">
    <property type="component" value="Unassembled WGS sequence"/>
</dbReference>
<dbReference type="PROSITE" id="PS51296">
    <property type="entry name" value="RIESKE"/>
    <property type="match status" value="1"/>
</dbReference>
<dbReference type="CDD" id="cd03467">
    <property type="entry name" value="Rieske"/>
    <property type="match status" value="1"/>
</dbReference>
<keyword evidence="4" id="KW-0411">Iron-sulfur</keyword>
<evidence type="ECO:0000256" key="5">
    <source>
        <dbReference type="SAM" id="MobiDB-lite"/>
    </source>
</evidence>
<evidence type="ECO:0000259" key="7">
    <source>
        <dbReference type="PROSITE" id="PS51296"/>
    </source>
</evidence>